<feature type="signal peptide" evidence="18">
    <location>
        <begin position="1"/>
        <end position="20"/>
    </location>
</feature>
<dbReference type="FunFam" id="2.40.70.10:FF:000008">
    <property type="entry name" value="Cathepsin D"/>
    <property type="match status" value="1"/>
</dbReference>
<keyword evidence="8" id="KW-0325">Glycoprotein</keyword>
<feature type="active site" evidence="14">
    <location>
        <position position="100"/>
    </location>
</feature>
<dbReference type="Proteomes" id="UP000646827">
    <property type="component" value="Unassembled WGS sequence"/>
</dbReference>
<protein>
    <recommendedName>
        <fullName evidence="12">Mucorpepsin</fullName>
        <ecNumber evidence="11">3.4.23.23</ecNumber>
    </recommendedName>
    <alternativeName>
        <fullName evidence="13">Mucor rennin</fullName>
    </alternativeName>
</protein>
<evidence type="ECO:0000256" key="2">
    <source>
        <dbReference type="ARBA" id="ARBA00022670"/>
    </source>
</evidence>
<keyword evidence="3 18" id="KW-0732">Signal</keyword>
<dbReference type="PROSITE" id="PS00141">
    <property type="entry name" value="ASP_PROTEASE"/>
    <property type="match status" value="2"/>
</dbReference>
<dbReference type="InterPro" id="IPR001461">
    <property type="entry name" value="Aspartic_peptidase_A1"/>
</dbReference>
<evidence type="ECO:0000259" key="19">
    <source>
        <dbReference type="PROSITE" id="PS51767"/>
    </source>
</evidence>
<accession>A0A8H7VF06</accession>
<feature type="chain" id="PRO_5034558789" description="Mucorpepsin" evidence="18">
    <location>
        <begin position="21"/>
        <end position="527"/>
    </location>
</feature>
<evidence type="ECO:0000256" key="13">
    <source>
        <dbReference type="ARBA" id="ARBA00075933"/>
    </source>
</evidence>
<dbReference type="EMBL" id="JAEPRB010000254">
    <property type="protein sequence ID" value="KAG2218060.1"/>
    <property type="molecule type" value="Genomic_DNA"/>
</dbReference>
<dbReference type="GO" id="GO:0004190">
    <property type="term" value="F:aspartic-type endopeptidase activity"/>
    <property type="evidence" value="ECO:0007669"/>
    <property type="project" value="UniProtKB-KW"/>
</dbReference>
<dbReference type="PROSITE" id="PS51767">
    <property type="entry name" value="PEPTIDASE_A1"/>
    <property type="match status" value="1"/>
</dbReference>
<feature type="disulfide bond" evidence="15">
    <location>
        <begin position="113"/>
        <end position="118"/>
    </location>
</feature>
<dbReference type="SUPFAM" id="SSF50630">
    <property type="entry name" value="Acid proteases"/>
    <property type="match status" value="1"/>
</dbReference>
<evidence type="ECO:0000256" key="8">
    <source>
        <dbReference type="ARBA" id="ARBA00023180"/>
    </source>
</evidence>
<reference evidence="20 21" key="1">
    <citation type="submission" date="2020-12" db="EMBL/GenBank/DDBJ databases">
        <title>Metabolic potential, ecology and presence of endohyphal bacteria is reflected in genomic diversity of Mucoromycotina.</title>
        <authorList>
            <person name="Muszewska A."/>
            <person name="Okrasinska A."/>
            <person name="Steczkiewicz K."/>
            <person name="Drgas O."/>
            <person name="Orlowska M."/>
            <person name="Perlinska-Lenart U."/>
            <person name="Aleksandrzak-Piekarczyk T."/>
            <person name="Szatraj K."/>
            <person name="Zielenkiewicz U."/>
            <person name="Pilsyk S."/>
            <person name="Malc E."/>
            <person name="Mieczkowski P."/>
            <person name="Kruszewska J.S."/>
            <person name="Biernat P."/>
            <person name="Pawlowska J."/>
        </authorList>
    </citation>
    <scope>NUCLEOTIDE SEQUENCE [LARGE SCALE GENOMIC DNA]</scope>
    <source>
        <strain evidence="20 21">CBS 142.35</strain>
    </source>
</reference>
<dbReference type="AlphaFoldDB" id="A0A8H7VF06"/>
<dbReference type="EC" id="3.4.23.23" evidence="11"/>
<organism evidence="20 21">
    <name type="scientific">Circinella minor</name>
    <dbReference type="NCBI Taxonomy" id="1195481"/>
    <lineage>
        <taxon>Eukaryota</taxon>
        <taxon>Fungi</taxon>
        <taxon>Fungi incertae sedis</taxon>
        <taxon>Mucoromycota</taxon>
        <taxon>Mucoromycotina</taxon>
        <taxon>Mucoromycetes</taxon>
        <taxon>Mucorales</taxon>
        <taxon>Lichtheimiaceae</taxon>
        <taxon>Circinella</taxon>
    </lineage>
</organism>
<dbReference type="OrthoDB" id="771136at2759"/>
<dbReference type="GO" id="GO:0006508">
    <property type="term" value="P:proteolysis"/>
    <property type="evidence" value="ECO:0007669"/>
    <property type="project" value="UniProtKB-KW"/>
</dbReference>
<comment type="similarity">
    <text evidence="1 16">Belongs to the peptidase A1 family.</text>
</comment>
<evidence type="ECO:0000256" key="16">
    <source>
        <dbReference type="RuleBase" id="RU000454"/>
    </source>
</evidence>
<sequence length="527" mass="55154">MLLSITTSLLIITSVTTTIASHSNSGNYVKRENDPQLLRLPLIRNPYSTDLLEAARRKHGKVLNKRADTFTTKLYNDQGSQYLVQVGIGTPPQNFTVTLDTGSADLWVPSSQCPKSECPYGGFKESASSTFQGNGDDFGIQYGIGSVNGTYVKDTVTVAGASVPDQQFGLAETTEDILTTPTSASGSSSSGGDETKPNNQTSVAANGILGLGYPQLTAATTQGEEAYNPFVFNLVEKNVIQDPVFSVYMNSADQSGWAGEIIFGGVDKSKFSGELAYLPVAQLTTQQQPLGNFDGSQGDGSSANGQQEGQGYYYWMVYGQGVSVQGPSGNTQDFNLESTGAFILDTGTTLTYMPTKMAIQIATAVAGENGFQLDRQSGVLIVDCSVASSNAQVQLKMSQSSDPSSEPVILSVPTSELVIPLDGDTPESSSACMFGIAPLGSSGGGLGSNMFLVGDSMLRSAYLVFDMGQNRVGIAAANGVAGSVNGSGATSDSENFSDSSSIINSVNSIGLWIAACISLFTMNCLLT</sequence>
<feature type="non-terminal residue" evidence="20">
    <location>
        <position position="1"/>
    </location>
</feature>
<comment type="catalytic activity">
    <reaction evidence="9">
        <text>Hydrolysis of proteins, favoring hydrophobic residues at P1 and P1'. Clots milk. Does not accept Lys at P1, and hence does not activate trypsinogen.</text>
        <dbReference type="EC" id="3.4.23.23"/>
    </reaction>
</comment>
<comment type="caution">
    <text evidence="20">The sequence shown here is derived from an EMBL/GenBank/DDBJ whole genome shotgun (WGS) entry which is preliminary data.</text>
</comment>
<dbReference type="PANTHER" id="PTHR47966:SF65">
    <property type="entry name" value="ASPARTIC-TYPE ENDOPEPTIDASE"/>
    <property type="match status" value="1"/>
</dbReference>
<dbReference type="PANTHER" id="PTHR47966">
    <property type="entry name" value="BETA-SITE APP-CLEAVING ENZYME, ISOFORM A-RELATED"/>
    <property type="match status" value="1"/>
</dbReference>
<name>A0A8H7VF06_9FUNG</name>
<evidence type="ECO:0000256" key="6">
    <source>
        <dbReference type="ARBA" id="ARBA00023145"/>
    </source>
</evidence>
<feature type="active site" evidence="14">
    <location>
        <position position="345"/>
    </location>
</feature>
<keyword evidence="5 16" id="KW-0378">Hydrolase</keyword>
<evidence type="ECO:0000256" key="5">
    <source>
        <dbReference type="ARBA" id="ARBA00022801"/>
    </source>
</evidence>
<evidence type="ECO:0000256" key="9">
    <source>
        <dbReference type="ARBA" id="ARBA00052485"/>
    </source>
</evidence>
<comment type="function">
    <text evidence="10">This enzyme, capable of clotting milk is frequently used for cheese production.</text>
</comment>
<dbReference type="InterPro" id="IPR021109">
    <property type="entry name" value="Peptidase_aspartic_dom_sf"/>
</dbReference>
<gene>
    <name evidence="20" type="ORF">INT45_007223</name>
</gene>
<evidence type="ECO:0000256" key="17">
    <source>
        <dbReference type="SAM" id="MobiDB-lite"/>
    </source>
</evidence>
<evidence type="ECO:0000256" key="14">
    <source>
        <dbReference type="PIRSR" id="PIRSR601461-1"/>
    </source>
</evidence>
<proteinExistence type="inferred from homology"/>
<dbReference type="PRINTS" id="PR00792">
    <property type="entry name" value="PEPSIN"/>
</dbReference>
<evidence type="ECO:0000313" key="20">
    <source>
        <dbReference type="EMBL" id="KAG2218060.1"/>
    </source>
</evidence>
<evidence type="ECO:0000256" key="1">
    <source>
        <dbReference type="ARBA" id="ARBA00007447"/>
    </source>
</evidence>
<evidence type="ECO:0000256" key="15">
    <source>
        <dbReference type="PIRSR" id="PIRSR601461-2"/>
    </source>
</evidence>
<evidence type="ECO:0000313" key="21">
    <source>
        <dbReference type="Proteomes" id="UP000646827"/>
    </source>
</evidence>
<keyword evidence="6" id="KW-0865">Zymogen</keyword>
<feature type="compositionally biased region" description="Low complexity" evidence="17">
    <location>
        <begin position="183"/>
        <end position="192"/>
    </location>
</feature>
<dbReference type="Pfam" id="PF00026">
    <property type="entry name" value="Asp"/>
    <property type="match status" value="1"/>
</dbReference>
<evidence type="ECO:0000256" key="7">
    <source>
        <dbReference type="ARBA" id="ARBA00023157"/>
    </source>
</evidence>
<keyword evidence="7 15" id="KW-1015">Disulfide bond</keyword>
<evidence type="ECO:0000256" key="10">
    <source>
        <dbReference type="ARBA" id="ARBA00059864"/>
    </source>
</evidence>
<evidence type="ECO:0000256" key="3">
    <source>
        <dbReference type="ARBA" id="ARBA00022729"/>
    </source>
</evidence>
<dbReference type="InterPro" id="IPR033121">
    <property type="entry name" value="PEPTIDASE_A1"/>
</dbReference>
<keyword evidence="21" id="KW-1185">Reference proteome</keyword>
<evidence type="ECO:0000256" key="12">
    <source>
        <dbReference type="ARBA" id="ARBA00070311"/>
    </source>
</evidence>
<keyword evidence="2 16" id="KW-0645">Protease</keyword>
<keyword evidence="4 16" id="KW-0064">Aspartyl protease</keyword>
<evidence type="ECO:0000256" key="11">
    <source>
        <dbReference type="ARBA" id="ARBA00067072"/>
    </source>
</evidence>
<evidence type="ECO:0000256" key="18">
    <source>
        <dbReference type="SAM" id="SignalP"/>
    </source>
</evidence>
<feature type="region of interest" description="Disordered" evidence="17">
    <location>
        <begin position="171"/>
        <end position="202"/>
    </location>
</feature>
<dbReference type="InterPro" id="IPR001969">
    <property type="entry name" value="Aspartic_peptidase_AS"/>
</dbReference>
<dbReference type="Gene3D" id="2.40.70.10">
    <property type="entry name" value="Acid Proteases"/>
    <property type="match status" value="2"/>
</dbReference>
<evidence type="ECO:0000256" key="4">
    <source>
        <dbReference type="ARBA" id="ARBA00022750"/>
    </source>
</evidence>
<feature type="domain" description="Peptidase A1" evidence="19">
    <location>
        <begin position="82"/>
        <end position="475"/>
    </location>
</feature>